<keyword evidence="3" id="KW-1185">Reference proteome</keyword>
<reference evidence="3" key="1">
    <citation type="submission" date="2015-11" db="EMBL/GenBank/DDBJ databases">
        <authorList>
            <person name="Dugat-Bony E."/>
        </authorList>
    </citation>
    <scope>NUCLEOTIDE SEQUENCE [LARGE SCALE GENOMIC DNA]</scope>
    <source>
        <strain evidence="3">Mu292</strain>
    </source>
</reference>
<evidence type="ECO:0000313" key="3">
    <source>
        <dbReference type="Proteomes" id="UP000182498"/>
    </source>
</evidence>
<feature type="domain" description="Endonuclease/exonuclease/phosphatase" evidence="1">
    <location>
        <begin position="4"/>
        <end position="212"/>
    </location>
</feature>
<dbReference type="RefSeq" id="WP_014010402.1">
    <property type="nucleotide sequence ID" value="NZ_FAUH01000008.1"/>
</dbReference>
<dbReference type="OMA" id="HERLIGT"/>
<sequence length="255" mass="27972">MKLISYNLHHNNAAGELTPLAALHDPDALCLQEADTETLPTRIGDLELVQSTSGSRLGLAVYLRTSRFDPRSMLTVPLEKSLHDLVMKPGEERLATVRAHDAVRGGEVLISSFHAAPLTASNSLRRQQIRTAFSALHDLGPGLPSMMVGDFNYPVFQAGLARHVSSYGYDLSSSDTSTYRNYGVLRGRYDLAMSRGYLDPTVTSLPQEGSDHLPILVETALEPVPEAAPGELETVPKTLVVPTGRRYRQRRVKLI</sequence>
<keyword evidence="2" id="KW-0378">Hydrolase</keyword>
<dbReference type="OrthoDB" id="4398889at2"/>
<evidence type="ECO:0000259" key="1">
    <source>
        <dbReference type="Pfam" id="PF03372"/>
    </source>
</evidence>
<keyword evidence="2" id="KW-0540">Nuclease</keyword>
<dbReference type="Pfam" id="PF03372">
    <property type="entry name" value="Exo_endo_phos"/>
    <property type="match status" value="1"/>
</dbReference>
<evidence type="ECO:0000313" key="2">
    <source>
        <dbReference type="EMBL" id="CUU65999.1"/>
    </source>
</evidence>
<dbReference type="AlphaFoldDB" id="A0A0X2NMF2"/>
<dbReference type="Gene3D" id="3.60.10.10">
    <property type="entry name" value="Endonuclease/exonuclease/phosphatase"/>
    <property type="match status" value="1"/>
</dbReference>
<protein>
    <submittedName>
        <fullName evidence="2">Endonuclease/Exonuclease/phosphatase family</fullName>
    </submittedName>
</protein>
<accession>A0A0X2NMF2</accession>
<dbReference type="GO" id="GO:0004527">
    <property type="term" value="F:exonuclease activity"/>
    <property type="evidence" value="ECO:0007669"/>
    <property type="project" value="UniProtKB-KW"/>
</dbReference>
<dbReference type="GO" id="GO:0004519">
    <property type="term" value="F:endonuclease activity"/>
    <property type="evidence" value="ECO:0007669"/>
    <property type="project" value="UniProtKB-KW"/>
</dbReference>
<keyword evidence="2" id="KW-0255">Endonuclease</keyword>
<dbReference type="InterPro" id="IPR005135">
    <property type="entry name" value="Endo/exonuclease/phosphatase"/>
</dbReference>
<dbReference type="SUPFAM" id="SSF56219">
    <property type="entry name" value="DNase I-like"/>
    <property type="match status" value="1"/>
</dbReference>
<name>A0A0X2NMF2_9CORY</name>
<keyword evidence="2" id="KW-0269">Exonuclease</keyword>
<gene>
    <name evidence="2" type="ORF">CVAR292_01336</name>
</gene>
<dbReference type="Proteomes" id="UP000182498">
    <property type="component" value="Unassembled WGS sequence"/>
</dbReference>
<dbReference type="EMBL" id="FAUH01000008">
    <property type="protein sequence ID" value="CUU65999.1"/>
    <property type="molecule type" value="Genomic_DNA"/>
</dbReference>
<proteinExistence type="predicted"/>
<dbReference type="InterPro" id="IPR036691">
    <property type="entry name" value="Endo/exonu/phosph_ase_sf"/>
</dbReference>
<organism evidence="2 3">
    <name type="scientific">Corynebacterium variabile</name>
    <dbReference type="NCBI Taxonomy" id="1727"/>
    <lineage>
        <taxon>Bacteria</taxon>
        <taxon>Bacillati</taxon>
        <taxon>Actinomycetota</taxon>
        <taxon>Actinomycetes</taxon>
        <taxon>Mycobacteriales</taxon>
        <taxon>Corynebacteriaceae</taxon>
        <taxon>Corynebacterium</taxon>
    </lineage>
</organism>